<evidence type="ECO:0000313" key="2">
    <source>
        <dbReference type="EMBL" id="GAA5414958.1"/>
    </source>
</evidence>
<proteinExistence type="predicted"/>
<keyword evidence="3" id="KW-1185">Reference proteome</keyword>
<gene>
    <name evidence="2" type="ORF">UREOM_6690</name>
</gene>
<sequence>MANWNYRKKKQESYRNKINEVTWNGWNSLGLPKELSSALSRFLPKIESQLKNHKYRIPVAKNFHHDKNVINLLYNLNTLSEEVQNQKQTISTNLSELNNILDIELPNWLIISPDEYNVGFCVNETYLKDFDVYPLILLIRQNIDFWQHLSYTNINTEDSPEESSSLFKWRLNQQFQGSRVLEQNVSVPKIRENKWVPWLIISLGSIFLISIIIAFIMVFVK</sequence>
<name>A0ABP9UCN9_9BACT</name>
<feature type="transmembrane region" description="Helical" evidence="1">
    <location>
        <begin position="198"/>
        <end position="220"/>
    </location>
</feature>
<dbReference type="EMBL" id="BAABQM010000006">
    <property type="protein sequence ID" value="GAA5414958.1"/>
    <property type="molecule type" value="Genomic_DNA"/>
</dbReference>
<protein>
    <submittedName>
        <fullName evidence="2">Uncharacterized protein</fullName>
    </submittedName>
</protein>
<dbReference type="RefSeq" id="WP_353290118.1">
    <property type="nucleotide sequence ID" value="NZ_BAABQM010000006.1"/>
</dbReference>
<evidence type="ECO:0000313" key="3">
    <source>
        <dbReference type="Proteomes" id="UP001449582"/>
    </source>
</evidence>
<reference evidence="2" key="1">
    <citation type="submission" date="2024-02" db="EMBL/GenBank/DDBJ databases">
        <title>Draft genome sequence of new strains in genus Ureaplasma.</title>
        <authorList>
            <person name="Nakajima Y."/>
            <person name="Segawa T."/>
        </authorList>
    </citation>
    <scope>NUCLEOTIDE SEQUENCE [LARGE SCALE GENOMIC DNA]</scope>
    <source>
        <strain evidence="2">OM1</strain>
    </source>
</reference>
<evidence type="ECO:0000256" key="1">
    <source>
        <dbReference type="SAM" id="Phobius"/>
    </source>
</evidence>
<organism evidence="2 3">
    <name type="scientific">Ureaplasma ceti</name>
    <dbReference type="NCBI Taxonomy" id="3119530"/>
    <lineage>
        <taxon>Bacteria</taxon>
        <taxon>Bacillati</taxon>
        <taxon>Mycoplasmatota</taxon>
        <taxon>Mycoplasmoidales</taxon>
        <taxon>Mycoplasmoidaceae</taxon>
        <taxon>Ureaplasma</taxon>
    </lineage>
</organism>
<dbReference type="Proteomes" id="UP001449582">
    <property type="component" value="Unassembled WGS sequence"/>
</dbReference>
<comment type="caution">
    <text evidence="2">The sequence shown here is derived from an EMBL/GenBank/DDBJ whole genome shotgun (WGS) entry which is preliminary data.</text>
</comment>
<keyword evidence="1" id="KW-0472">Membrane</keyword>
<keyword evidence="1" id="KW-1133">Transmembrane helix</keyword>
<accession>A0ABP9UCN9</accession>
<keyword evidence="1" id="KW-0812">Transmembrane</keyword>